<evidence type="ECO:0000313" key="2">
    <source>
        <dbReference type="EMBL" id="SDN39243.1"/>
    </source>
</evidence>
<feature type="compositionally biased region" description="Low complexity" evidence="1">
    <location>
        <begin position="346"/>
        <end position="359"/>
    </location>
</feature>
<name>A0A1H0B1R1_9ACTN</name>
<gene>
    <name evidence="2" type="ORF">SAMN05216259_1042</name>
</gene>
<keyword evidence="3" id="KW-1185">Reference proteome</keyword>
<dbReference type="Proteomes" id="UP000199341">
    <property type="component" value="Unassembled WGS sequence"/>
</dbReference>
<sequence length="359" mass="36780">MTAGAGKPTPRGRPACCWSAQAWSVQRGGLVAETAVAVGGYVRRAGAPAGACPRLDADVEEEARGLGRDQCRSGAGFAYPRLCRAASPPVWASCSGWRRAPRRGWRGSGGLASDRAAVGHTRSGTAAAGRCADAGDRGGRPGAVAAPDSRAVAGAGRGARFLRAHPGPVRIRLRGRFLRRPPPAADHPAPVRRGRAGAVRRPGRRRRRGATDGRPGPGAGARGLRVAFSDVEFADFAIGRPGPPPDEGECGVPGATGRGWAPCVGRPAVAGSARLACAPPSPTPPARRARPPTHTQTGKPDTAGPRSANHPVTAAWSPRGSGRDHQTAAAWSPLTASVPPGPSSPRPRSAPAQVRGRAR</sequence>
<feature type="region of interest" description="Disordered" evidence="1">
    <location>
        <begin position="128"/>
        <end position="147"/>
    </location>
</feature>
<dbReference type="EMBL" id="FNIE01000004">
    <property type="protein sequence ID" value="SDN39243.1"/>
    <property type="molecule type" value="Genomic_DNA"/>
</dbReference>
<reference evidence="2 3" key="1">
    <citation type="submission" date="2016-10" db="EMBL/GenBank/DDBJ databases">
        <authorList>
            <person name="de Groot N.N."/>
        </authorList>
    </citation>
    <scope>NUCLEOTIDE SEQUENCE [LARGE SCALE GENOMIC DNA]</scope>
    <source>
        <strain evidence="2 3">CGMCC 4.2022</strain>
    </source>
</reference>
<feature type="region of interest" description="Disordered" evidence="1">
    <location>
        <begin position="274"/>
        <end position="359"/>
    </location>
</feature>
<evidence type="ECO:0000313" key="3">
    <source>
        <dbReference type="Proteomes" id="UP000199341"/>
    </source>
</evidence>
<accession>A0A1H0B1R1</accession>
<organism evidence="2 3">
    <name type="scientific">Actinacidiphila guanduensis</name>
    <dbReference type="NCBI Taxonomy" id="310781"/>
    <lineage>
        <taxon>Bacteria</taxon>
        <taxon>Bacillati</taxon>
        <taxon>Actinomycetota</taxon>
        <taxon>Actinomycetes</taxon>
        <taxon>Kitasatosporales</taxon>
        <taxon>Streptomycetaceae</taxon>
        <taxon>Actinacidiphila</taxon>
    </lineage>
</organism>
<feature type="region of interest" description="Disordered" evidence="1">
    <location>
        <begin position="179"/>
        <end position="224"/>
    </location>
</feature>
<proteinExistence type="predicted"/>
<protein>
    <submittedName>
        <fullName evidence="2">Uncharacterized protein</fullName>
    </submittedName>
</protein>
<dbReference type="AlphaFoldDB" id="A0A1H0B1R1"/>
<dbReference type="STRING" id="310781.SAMN05216259_1042"/>
<evidence type="ECO:0000256" key="1">
    <source>
        <dbReference type="SAM" id="MobiDB-lite"/>
    </source>
</evidence>